<gene>
    <name evidence="5" type="ORF">ACFOFO_20415</name>
</gene>
<comment type="caution">
    <text evidence="5">The sequence shown here is derived from an EMBL/GenBank/DDBJ whole genome shotgun (WGS) entry which is preliminary data.</text>
</comment>
<dbReference type="SMART" id="SM00344">
    <property type="entry name" value="HTH_ASNC"/>
    <property type="match status" value="1"/>
</dbReference>
<dbReference type="Gene3D" id="3.30.70.920">
    <property type="match status" value="1"/>
</dbReference>
<dbReference type="PROSITE" id="PS50956">
    <property type="entry name" value="HTH_ASNC_2"/>
    <property type="match status" value="1"/>
</dbReference>
<dbReference type="EMBL" id="JBHRTP010000072">
    <property type="protein sequence ID" value="MFC3110297.1"/>
    <property type="molecule type" value="Genomic_DNA"/>
</dbReference>
<organism evidence="5 6">
    <name type="scientific">Undibacterium arcticum</name>
    <dbReference type="NCBI Taxonomy" id="1762892"/>
    <lineage>
        <taxon>Bacteria</taxon>
        <taxon>Pseudomonadati</taxon>
        <taxon>Pseudomonadota</taxon>
        <taxon>Betaproteobacteria</taxon>
        <taxon>Burkholderiales</taxon>
        <taxon>Oxalobacteraceae</taxon>
        <taxon>Undibacterium</taxon>
    </lineage>
</organism>
<evidence type="ECO:0000256" key="1">
    <source>
        <dbReference type="ARBA" id="ARBA00023015"/>
    </source>
</evidence>
<evidence type="ECO:0000313" key="6">
    <source>
        <dbReference type="Proteomes" id="UP001595530"/>
    </source>
</evidence>
<keyword evidence="6" id="KW-1185">Reference proteome</keyword>
<dbReference type="SUPFAM" id="SSF46785">
    <property type="entry name" value="Winged helix' DNA-binding domain"/>
    <property type="match status" value="1"/>
</dbReference>
<dbReference type="PROSITE" id="PS00519">
    <property type="entry name" value="HTH_ASNC_1"/>
    <property type="match status" value="1"/>
</dbReference>
<protein>
    <submittedName>
        <fullName evidence="5">Lrp/AsnC family transcriptional regulator</fullName>
    </submittedName>
</protein>
<evidence type="ECO:0000313" key="5">
    <source>
        <dbReference type="EMBL" id="MFC3110297.1"/>
    </source>
</evidence>
<dbReference type="PANTHER" id="PTHR30154">
    <property type="entry name" value="LEUCINE-RESPONSIVE REGULATORY PROTEIN"/>
    <property type="match status" value="1"/>
</dbReference>
<accession>A0ABV7F984</accession>
<dbReference type="Gene3D" id="1.10.10.10">
    <property type="entry name" value="Winged helix-like DNA-binding domain superfamily/Winged helix DNA-binding domain"/>
    <property type="match status" value="1"/>
</dbReference>
<dbReference type="InterPro" id="IPR019885">
    <property type="entry name" value="Tscrpt_reg_HTH_AsnC-type_CS"/>
</dbReference>
<sequence length="154" mass="17149">MSSLDAFSIRILSELQRDARQTIQQIAQHIGLTSTPCWKRVKDMENTGVIKGYTALVDRDKVGLMNCVLVEINLTGHSEKTVADFERGVAACPQITECYSTTGTADYVLKVITTDIKSYDAMLNSVLFRLPGVAHVRSSIVLREVKYDPRMPLV</sequence>
<dbReference type="InterPro" id="IPR011008">
    <property type="entry name" value="Dimeric_a/b-barrel"/>
</dbReference>
<dbReference type="InterPro" id="IPR000485">
    <property type="entry name" value="AsnC-type_HTH_dom"/>
</dbReference>
<dbReference type="PANTHER" id="PTHR30154:SF34">
    <property type="entry name" value="TRANSCRIPTIONAL REGULATOR AZLB"/>
    <property type="match status" value="1"/>
</dbReference>
<dbReference type="SUPFAM" id="SSF54909">
    <property type="entry name" value="Dimeric alpha+beta barrel"/>
    <property type="match status" value="1"/>
</dbReference>
<evidence type="ECO:0000256" key="3">
    <source>
        <dbReference type="ARBA" id="ARBA00023163"/>
    </source>
</evidence>
<dbReference type="Pfam" id="PF13412">
    <property type="entry name" value="HTH_24"/>
    <property type="match status" value="1"/>
</dbReference>
<dbReference type="RefSeq" id="WP_390326851.1">
    <property type="nucleotide sequence ID" value="NZ_JBHRTP010000072.1"/>
</dbReference>
<evidence type="ECO:0000256" key="2">
    <source>
        <dbReference type="ARBA" id="ARBA00023125"/>
    </source>
</evidence>
<name>A0ABV7F984_9BURK</name>
<dbReference type="PRINTS" id="PR00033">
    <property type="entry name" value="HTHASNC"/>
</dbReference>
<proteinExistence type="predicted"/>
<dbReference type="InterPro" id="IPR036388">
    <property type="entry name" value="WH-like_DNA-bd_sf"/>
</dbReference>
<keyword evidence="1" id="KW-0805">Transcription regulation</keyword>
<keyword evidence="3" id="KW-0804">Transcription</keyword>
<reference evidence="6" key="1">
    <citation type="journal article" date="2019" name="Int. J. Syst. Evol. Microbiol.">
        <title>The Global Catalogue of Microorganisms (GCM) 10K type strain sequencing project: providing services to taxonomists for standard genome sequencing and annotation.</title>
        <authorList>
            <consortium name="The Broad Institute Genomics Platform"/>
            <consortium name="The Broad Institute Genome Sequencing Center for Infectious Disease"/>
            <person name="Wu L."/>
            <person name="Ma J."/>
        </authorList>
    </citation>
    <scope>NUCLEOTIDE SEQUENCE [LARGE SCALE GENOMIC DNA]</scope>
    <source>
        <strain evidence="6">KCTC 42986</strain>
    </source>
</reference>
<dbReference type="InterPro" id="IPR019888">
    <property type="entry name" value="Tscrpt_reg_AsnC-like"/>
</dbReference>
<dbReference type="Pfam" id="PF01037">
    <property type="entry name" value="AsnC_trans_reg"/>
    <property type="match status" value="1"/>
</dbReference>
<dbReference type="Proteomes" id="UP001595530">
    <property type="component" value="Unassembled WGS sequence"/>
</dbReference>
<dbReference type="InterPro" id="IPR036390">
    <property type="entry name" value="WH_DNA-bd_sf"/>
</dbReference>
<evidence type="ECO:0000259" key="4">
    <source>
        <dbReference type="PROSITE" id="PS50956"/>
    </source>
</evidence>
<keyword evidence="2" id="KW-0238">DNA-binding</keyword>
<feature type="domain" description="HTH asnC-type" evidence="4">
    <location>
        <begin position="4"/>
        <end position="65"/>
    </location>
</feature>
<dbReference type="InterPro" id="IPR019887">
    <property type="entry name" value="Tscrpt_reg_AsnC/Lrp_C"/>
</dbReference>